<feature type="signal peptide" evidence="7">
    <location>
        <begin position="1"/>
        <end position="20"/>
    </location>
</feature>
<dbReference type="GO" id="GO:0006508">
    <property type="term" value="P:proteolysis"/>
    <property type="evidence" value="ECO:0007669"/>
    <property type="project" value="UniProtKB-KW"/>
</dbReference>
<evidence type="ECO:0000256" key="4">
    <source>
        <dbReference type="ARBA" id="ARBA00022729"/>
    </source>
</evidence>
<dbReference type="EC" id="3.4.14.-" evidence="7"/>
<gene>
    <name evidence="8" type="ORF">C8N47_101245</name>
</gene>
<dbReference type="Proteomes" id="UP000243525">
    <property type="component" value="Unassembled WGS sequence"/>
</dbReference>
<dbReference type="AlphaFoldDB" id="A0A2T5C6L8"/>
<sequence>MKRLFLAAVALVLLQVTAHADEGMWLPALVQKLNIVDMQKMGCELSADDIYNINNSSLKDAVVALDHGSCTAELVSPKGLLLTNHHCGFGEIQAHSSVEHDYLKDGFWAKSMDQELPNPGKTVSFLVRVEDVTQRVLDGVTAEMTTDERNEIIQKASFEIQKEATAENDYEARVQSLLEGNQYFLFVYETFRDVRLVGAPPASIGKFGGDTDNWMWPRHTGDFSIFRVYCSPDGKPADYSEDNVPYEPKHFLPVSLDGISDGDFAMVMGYPGRTNRYKSSFGVEYTMNVTNPVRINARSVKLAILKEYMSSSQKANIQYASKYARSSNYYKYSIGQNKGLEALHVVEKKKALEAELTNWIAESDERKEKYGEALSLIEGAYKEQRDDIASEYLMETMFRGPEIFSFAMGMKGLYEALKSGASQDRIDANVLRIQSRLDEYFKDYDAATDEKVAAALIDVFKAHVDPVFYPSFIADLDKKYKGNAADFMGDVFKRTILADKQKLEAFLEKPNLKTLDKDPAYQLAEGIFRHATMLGELVNKSSDDLHKGRRLFVAALMEMQKDRKFYPDANSTMRLTYGTVGDYVPRDGVRYDYYTTLKGYIEKEIPGDDEFDVPARLKELYYANDFGDYADENGQLITCFTTNNDITGGNSGSPVINGKGQLIGLAFDGNWEAMSGDLAFEPELQKCICVDIRFVLWTIDKFAGAQNLIDEMTLVKTGKKVEKEMATSAN</sequence>
<dbReference type="GO" id="GO:0043171">
    <property type="term" value="P:peptide catabolic process"/>
    <property type="evidence" value="ECO:0007669"/>
    <property type="project" value="UniProtKB-UniRule"/>
</dbReference>
<keyword evidence="9" id="KW-1185">Reference proteome</keyword>
<comment type="function">
    <text evidence="7">Catalyzes the removal of dipeptides from the N-terminus of oligopeptides.</text>
</comment>
<dbReference type="RefSeq" id="WP_107820695.1">
    <property type="nucleotide sequence ID" value="NZ_OY782574.1"/>
</dbReference>
<evidence type="ECO:0000256" key="5">
    <source>
        <dbReference type="ARBA" id="ARBA00022801"/>
    </source>
</evidence>
<dbReference type="SUPFAM" id="SSF50494">
    <property type="entry name" value="Trypsin-like serine proteases"/>
    <property type="match status" value="1"/>
</dbReference>
<dbReference type="InterPro" id="IPR019500">
    <property type="entry name" value="Pep_S46"/>
</dbReference>
<dbReference type="InterPro" id="IPR043504">
    <property type="entry name" value="Peptidase_S1_PA_chymotrypsin"/>
</dbReference>
<organism evidence="8 9">
    <name type="scientific">Mangrovibacterium marinum</name>
    <dbReference type="NCBI Taxonomy" id="1639118"/>
    <lineage>
        <taxon>Bacteria</taxon>
        <taxon>Pseudomonadati</taxon>
        <taxon>Bacteroidota</taxon>
        <taxon>Bacteroidia</taxon>
        <taxon>Marinilabiliales</taxon>
        <taxon>Prolixibacteraceae</taxon>
        <taxon>Mangrovibacterium</taxon>
    </lineage>
</organism>
<reference evidence="8 9" key="1">
    <citation type="submission" date="2018-04" db="EMBL/GenBank/DDBJ databases">
        <title>Genomic Encyclopedia of Archaeal and Bacterial Type Strains, Phase II (KMG-II): from individual species to whole genera.</title>
        <authorList>
            <person name="Goeker M."/>
        </authorList>
    </citation>
    <scope>NUCLEOTIDE SEQUENCE [LARGE SCALE GENOMIC DNA]</scope>
    <source>
        <strain evidence="8 9">DSM 28823</strain>
    </source>
</reference>
<proteinExistence type="inferred from homology"/>
<feature type="chain" id="PRO_5023080271" description="Dipeptidyl-peptidase" evidence="7">
    <location>
        <begin position="21"/>
        <end position="730"/>
    </location>
</feature>
<evidence type="ECO:0000313" key="8">
    <source>
        <dbReference type="EMBL" id="PTN10595.1"/>
    </source>
</evidence>
<dbReference type="OrthoDB" id="9805367at2"/>
<dbReference type="GO" id="GO:0008239">
    <property type="term" value="F:dipeptidyl-peptidase activity"/>
    <property type="evidence" value="ECO:0007669"/>
    <property type="project" value="UniProtKB-UniRule"/>
</dbReference>
<dbReference type="EMBL" id="QAAD01000001">
    <property type="protein sequence ID" value="PTN10595.1"/>
    <property type="molecule type" value="Genomic_DNA"/>
</dbReference>
<keyword evidence="4 7" id="KW-0732">Signal</keyword>
<comment type="similarity">
    <text evidence="1 7">Belongs to the peptidase S46 family.</text>
</comment>
<keyword evidence="6 7" id="KW-0720">Serine protease</keyword>
<dbReference type="GO" id="GO:0070009">
    <property type="term" value="F:serine-type aminopeptidase activity"/>
    <property type="evidence" value="ECO:0007669"/>
    <property type="project" value="UniProtKB-UniRule"/>
</dbReference>
<evidence type="ECO:0000313" key="9">
    <source>
        <dbReference type="Proteomes" id="UP000243525"/>
    </source>
</evidence>
<dbReference type="PANTHER" id="PTHR38469">
    <property type="entry name" value="PERIPLASMIC PEPTIDASE SUBFAMILY S1B"/>
    <property type="match status" value="1"/>
</dbReference>
<keyword evidence="5 7" id="KW-0378">Hydrolase</keyword>
<dbReference type="PANTHER" id="PTHR38469:SF1">
    <property type="entry name" value="PERIPLASMIC PEPTIDASE SUBFAMILY S1B"/>
    <property type="match status" value="1"/>
</dbReference>
<evidence type="ECO:0000256" key="6">
    <source>
        <dbReference type="ARBA" id="ARBA00022825"/>
    </source>
</evidence>
<keyword evidence="2 7" id="KW-0031">Aminopeptidase</keyword>
<keyword evidence="3 7" id="KW-0645">Protease</keyword>
<dbReference type="Pfam" id="PF10459">
    <property type="entry name" value="Peptidase_S46"/>
    <property type="match status" value="1"/>
</dbReference>
<evidence type="ECO:0000256" key="7">
    <source>
        <dbReference type="RuleBase" id="RU366067"/>
    </source>
</evidence>
<name>A0A2T5C6L8_9BACT</name>
<comment type="caution">
    <text evidence="8">The sequence shown here is derived from an EMBL/GenBank/DDBJ whole genome shotgun (WGS) entry which is preliminary data.</text>
</comment>
<protein>
    <recommendedName>
        <fullName evidence="7">Dipeptidyl-peptidase</fullName>
        <ecNumber evidence="7">3.4.14.-</ecNumber>
    </recommendedName>
</protein>
<evidence type="ECO:0000256" key="1">
    <source>
        <dbReference type="ARBA" id="ARBA00010491"/>
    </source>
</evidence>
<evidence type="ECO:0000256" key="3">
    <source>
        <dbReference type="ARBA" id="ARBA00022670"/>
    </source>
</evidence>
<dbReference type="InterPro" id="IPR009003">
    <property type="entry name" value="Peptidase_S1_PA"/>
</dbReference>
<evidence type="ECO:0000256" key="2">
    <source>
        <dbReference type="ARBA" id="ARBA00022438"/>
    </source>
</evidence>
<accession>A0A2T5C6L8</accession>
<dbReference type="Gene3D" id="2.40.10.10">
    <property type="entry name" value="Trypsin-like serine proteases"/>
    <property type="match status" value="1"/>
</dbReference>